<keyword evidence="2" id="KW-1185">Reference proteome</keyword>
<dbReference type="AlphaFoldDB" id="A0A411Z3T3"/>
<organism evidence="1 2">
    <name type="scientific">Pseudotabrizicola alkalilacus</name>
    <dbReference type="NCBI Taxonomy" id="2305252"/>
    <lineage>
        <taxon>Bacteria</taxon>
        <taxon>Pseudomonadati</taxon>
        <taxon>Pseudomonadota</taxon>
        <taxon>Alphaproteobacteria</taxon>
        <taxon>Rhodobacterales</taxon>
        <taxon>Paracoccaceae</taxon>
        <taxon>Pseudotabrizicola</taxon>
    </lineage>
</organism>
<protein>
    <submittedName>
        <fullName evidence="1">Uncharacterized protein</fullName>
    </submittedName>
</protein>
<proteinExistence type="predicted"/>
<reference evidence="1 2" key="1">
    <citation type="submission" date="2018-08" db="EMBL/GenBank/DDBJ databases">
        <title>Flavobacterium tibetense sp. nov., isolated from a wetland YonghuCo on Tibetan Plateau.</title>
        <authorList>
            <person name="Phurbu D."/>
            <person name="Lu H."/>
            <person name="Xing P."/>
        </authorList>
    </citation>
    <scope>NUCLEOTIDE SEQUENCE [LARGE SCALE GENOMIC DNA]</scope>
    <source>
        <strain evidence="1 2">DJC</strain>
    </source>
</reference>
<dbReference type="EMBL" id="QWEY01000003">
    <property type="protein sequence ID" value="RGP37705.1"/>
    <property type="molecule type" value="Genomic_DNA"/>
</dbReference>
<dbReference type="Proteomes" id="UP000284547">
    <property type="component" value="Unassembled WGS sequence"/>
</dbReference>
<accession>A0A411Z3T3</accession>
<evidence type="ECO:0000313" key="2">
    <source>
        <dbReference type="Proteomes" id="UP000284547"/>
    </source>
</evidence>
<comment type="caution">
    <text evidence="1">The sequence shown here is derived from an EMBL/GenBank/DDBJ whole genome shotgun (WGS) entry which is preliminary data.</text>
</comment>
<name>A0A411Z3T3_9RHOB</name>
<dbReference type="RefSeq" id="WP_147335632.1">
    <property type="nucleotide sequence ID" value="NZ_QWEY01000003.1"/>
</dbReference>
<evidence type="ECO:0000313" key="1">
    <source>
        <dbReference type="EMBL" id="RGP37705.1"/>
    </source>
</evidence>
<gene>
    <name evidence="1" type="ORF">D1012_07250</name>
</gene>
<sequence>MAISANSALRYTPENRGVFATFMEFFALIGAAAEASGAVQNGRQPSADALAKLGIPADAFSRYTGLNAK</sequence>